<feature type="compositionally biased region" description="Polar residues" evidence="1">
    <location>
        <begin position="175"/>
        <end position="184"/>
    </location>
</feature>
<feature type="compositionally biased region" description="Basic and acidic residues" evidence="1">
    <location>
        <begin position="48"/>
        <end position="58"/>
    </location>
</feature>
<name>A0A9P8F5E8_AURME</name>
<evidence type="ECO:0000256" key="1">
    <source>
        <dbReference type="SAM" id="MobiDB-lite"/>
    </source>
</evidence>
<reference evidence="2" key="1">
    <citation type="journal article" date="2021" name="J Fungi (Basel)">
        <title>Virulence traits and population genomics of the black yeast Aureobasidium melanogenum.</title>
        <authorList>
            <person name="Cernosa A."/>
            <person name="Sun X."/>
            <person name="Gostincar C."/>
            <person name="Fang C."/>
            <person name="Gunde-Cimerman N."/>
            <person name="Song Z."/>
        </authorList>
    </citation>
    <scope>NUCLEOTIDE SEQUENCE</scope>
    <source>
        <strain evidence="2">EXF-9298</strain>
    </source>
</reference>
<gene>
    <name evidence="2" type="ORF">KCU98_g18985</name>
</gene>
<organism evidence="2 3">
    <name type="scientific">Aureobasidium melanogenum</name>
    <name type="common">Aureobasidium pullulans var. melanogenum</name>
    <dbReference type="NCBI Taxonomy" id="46634"/>
    <lineage>
        <taxon>Eukaryota</taxon>
        <taxon>Fungi</taxon>
        <taxon>Dikarya</taxon>
        <taxon>Ascomycota</taxon>
        <taxon>Pezizomycotina</taxon>
        <taxon>Dothideomycetes</taxon>
        <taxon>Dothideomycetidae</taxon>
        <taxon>Dothideales</taxon>
        <taxon>Saccotheciaceae</taxon>
        <taxon>Aureobasidium</taxon>
    </lineage>
</organism>
<dbReference type="Proteomes" id="UP000729357">
    <property type="component" value="Unassembled WGS sequence"/>
</dbReference>
<feature type="compositionally biased region" description="Basic and acidic residues" evidence="1">
    <location>
        <begin position="185"/>
        <end position="195"/>
    </location>
</feature>
<evidence type="ECO:0000313" key="2">
    <source>
        <dbReference type="EMBL" id="KAG9941309.1"/>
    </source>
</evidence>
<accession>A0A9P8F5E8</accession>
<feature type="non-terminal residue" evidence="2">
    <location>
        <position position="214"/>
    </location>
</feature>
<dbReference type="EMBL" id="JAHFXS010005298">
    <property type="protein sequence ID" value="KAG9941309.1"/>
    <property type="molecule type" value="Genomic_DNA"/>
</dbReference>
<comment type="caution">
    <text evidence="2">The sequence shown here is derived from an EMBL/GenBank/DDBJ whole genome shotgun (WGS) entry which is preliminary data.</text>
</comment>
<feature type="region of interest" description="Disordered" evidence="1">
    <location>
        <begin position="1"/>
        <end position="214"/>
    </location>
</feature>
<sequence>MGRGMPLPPPGTPLPGPQKSLWASSGLNLSSLKRKPVGSQPVSQPSKMVEKPDHDGEQARQPPPLPARPRPTSREINQPIVPPTALEQQQVAGDPDLLVVAAPVEDDSMPNTPTVEVDHSIPTNAEEAQVASHIESPPKESNPDNEQPTIEQTATREVEPEQAAVQGLAFDPQHNHTQTVMETTEGTHHDERHDTEDGEISDSLEAAGVAGEMR</sequence>
<reference evidence="2" key="2">
    <citation type="submission" date="2021-08" db="EMBL/GenBank/DDBJ databases">
        <authorList>
            <person name="Gostincar C."/>
            <person name="Sun X."/>
            <person name="Song Z."/>
            <person name="Gunde-Cimerman N."/>
        </authorList>
    </citation>
    <scope>NUCLEOTIDE SEQUENCE</scope>
    <source>
        <strain evidence="2">EXF-9298</strain>
    </source>
</reference>
<feature type="compositionally biased region" description="Pro residues" evidence="1">
    <location>
        <begin position="1"/>
        <end position="16"/>
    </location>
</feature>
<dbReference type="AlphaFoldDB" id="A0A9P8F5E8"/>
<keyword evidence="3" id="KW-1185">Reference proteome</keyword>
<feature type="compositionally biased region" description="Polar residues" evidence="1">
    <location>
        <begin position="144"/>
        <end position="153"/>
    </location>
</feature>
<protein>
    <submittedName>
        <fullName evidence="2">Uncharacterized protein</fullName>
    </submittedName>
</protein>
<proteinExistence type="predicted"/>
<evidence type="ECO:0000313" key="3">
    <source>
        <dbReference type="Proteomes" id="UP000729357"/>
    </source>
</evidence>
<feature type="compositionally biased region" description="Polar residues" evidence="1">
    <location>
        <begin position="21"/>
        <end position="31"/>
    </location>
</feature>